<evidence type="ECO:0000259" key="6">
    <source>
        <dbReference type="PROSITE" id="PS50850"/>
    </source>
</evidence>
<dbReference type="GO" id="GO:0005886">
    <property type="term" value="C:plasma membrane"/>
    <property type="evidence" value="ECO:0007669"/>
    <property type="project" value="UniProtKB-SubCell"/>
</dbReference>
<dbReference type="GO" id="GO:0022857">
    <property type="term" value="F:transmembrane transporter activity"/>
    <property type="evidence" value="ECO:0007669"/>
    <property type="project" value="InterPro"/>
</dbReference>
<name>A0A402CEX2_RHOWR</name>
<dbReference type="PANTHER" id="PTHR23537">
    <property type="match status" value="1"/>
</dbReference>
<keyword evidence="8" id="KW-1185">Reference proteome</keyword>
<feature type="transmembrane region" description="Helical" evidence="5">
    <location>
        <begin position="280"/>
        <end position="299"/>
    </location>
</feature>
<reference evidence="7 8" key="1">
    <citation type="submission" date="2018-11" db="EMBL/GenBank/DDBJ databases">
        <title>Microbial catabolism of amino acid.</title>
        <authorList>
            <person name="Hibi M."/>
            <person name="Ogawa J."/>
        </authorList>
    </citation>
    <scope>NUCLEOTIDE SEQUENCE [LARGE SCALE GENOMIC DNA]</scope>
    <source>
        <strain evidence="7 8">C31-06</strain>
    </source>
</reference>
<dbReference type="SUPFAM" id="SSF103473">
    <property type="entry name" value="MFS general substrate transporter"/>
    <property type="match status" value="1"/>
</dbReference>
<accession>A0A402CEX2</accession>
<comment type="caution">
    <text evidence="7">The sequence shown here is derived from an EMBL/GenBank/DDBJ whole genome shotgun (WGS) entry which is preliminary data.</text>
</comment>
<feature type="transmembrane region" description="Helical" evidence="5">
    <location>
        <begin position="229"/>
        <end position="246"/>
    </location>
</feature>
<evidence type="ECO:0000256" key="2">
    <source>
        <dbReference type="ARBA" id="ARBA00022692"/>
    </source>
</evidence>
<feature type="transmembrane region" description="Helical" evidence="5">
    <location>
        <begin position="119"/>
        <end position="141"/>
    </location>
</feature>
<keyword evidence="3 5" id="KW-1133">Transmembrane helix</keyword>
<feature type="transmembrane region" description="Helical" evidence="5">
    <location>
        <begin position="90"/>
        <end position="112"/>
    </location>
</feature>
<feature type="transmembrane region" description="Helical" evidence="5">
    <location>
        <begin position="191"/>
        <end position="217"/>
    </location>
</feature>
<proteinExistence type="predicted"/>
<dbReference type="InterPro" id="IPR010645">
    <property type="entry name" value="MFS_4"/>
</dbReference>
<dbReference type="Gene3D" id="1.20.1250.20">
    <property type="entry name" value="MFS general substrate transporter like domains"/>
    <property type="match status" value="2"/>
</dbReference>
<evidence type="ECO:0000313" key="8">
    <source>
        <dbReference type="Proteomes" id="UP000287519"/>
    </source>
</evidence>
<feature type="transmembrane region" description="Helical" evidence="5">
    <location>
        <begin position="34"/>
        <end position="53"/>
    </location>
</feature>
<dbReference type="InterPro" id="IPR036259">
    <property type="entry name" value="MFS_trans_sf"/>
</dbReference>
<evidence type="ECO:0000313" key="7">
    <source>
        <dbReference type="EMBL" id="GCE42173.1"/>
    </source>
</evidence>
<dbReference type="InterPro" id="IPR020846">
    <property type="entry name" value="MFS_dom"/>
</dbReference>
<sequence>MSTTIAQGLARFSFGPLLPAMREDIVRSYGDGGLLATIHMIGYLTGALVSIAASRRLAADTLVKCGMLCTAGGLAFLTFGPVMAVAAGGLFLTGAGGALVWLSAPGLATAIWPRNPGRAIGIVASSMGVGIAAGSGVPAILSTMGDWRIAWGIETVLAVIILLAGLRWLPRVRRSRPDGARDTVRWRPDTRWAWTVVGYATFSLGVVTCLTFFVAALRDGGHWDPGHASASYAAIGVAMIAGGIVSERLSRSLGRLPTLAGEFMLSGLAMLLVTTAAEPWVTIAAIIVGMCMSGTAAVISADLHDRCSPQAMTVAFGLMFIPVGIGQILGPHSAGWVVDRTHDPFSAFIIGGAVMIIGAIPLAVYTVTQTVRDRRVVRGGPA</sequence>
<dbReference type="AlphaFoldDB" id="A0A402CEX2"/>
<feature type="transmembrane region" description="Helical" evidence="5">
    <location>
        <begin position="311"/>
        <end position="330"/>
    </location>
</feature>
<evidence type="ECO:0000256" key="3">
    <source>
        <dbReference type="ARBA" id="ARBA00022989"/>
    </source>
</evidence>
<feature type="transmembrane region" description="Helical" evidence="5">
    <location>
        <begin position="253"/>
        <end position="274"/>
    </location>
</feature>
<feature type="transmembrane region" description="Helical" evidence="5">
    <location>
        <begin position="147"/>
        <end position="170"/>
    </location>
</feature>
<dbReference type="PROSITE" id="PS50850">
    <property type="entry name" value="MFS"/>
    <property type="match status" value="1"/>
</dbReference>
<keyword evidence="2 5" id="KW-0812">Transmembrane</keyword>
<feature type="transmembrane region" description="Helical" evidence="5">
    <location>
        <begin position="345"/>
        <end position="368"/>
    </location>
</feature>
<dbReference type="Pfam" id="PF06779">
    <property type="entry name" value="MFS_4"/>
    <property type="match status" value="1"/>
</dbReference>
<feature type="domain" description="Major facilitator superfamily (MFS) profile" evidence="6">
    <location>
        <begin position="1"/>
        <end position="370"/>
    </location>
</feature>
<feature type="transmembrane region" description="Helical" evidence="5">
    <location>
        <begin position="65"/>
        <end position="84"/>
    </location>
</feature>
<evidence type="ECO:0000256" key="1">
    <source>
        <dbReference type="ARBA" id="ARBA00004651"/>
    </source>
</evidence>
<dbReference type="PANTHER" id="PTHR23537:SF1">
    <property type="entry name" value="SUGAR TRANSPORTER"/>
    <property type="match status" value="1"/>
</dbReference>
<evidence type="ECO:0000256" key="5">
    <source>
        <dbReference type="SAM" id="Phobius"/>
    </source>
</evidence>
<organism evidence="7 8">
    <name type="scientific">Rhodococcus wratislaviensis</name>
    <name type="common">Tsukamurella wratislaviensis</name>
    <dbReference type="NCBI Taxonomy" id="44752"/>
    <lineage>
        <taxon>Bacteria</taxon>
        <taxon>Bacillati</taxon>
        <taxon>Actinomycetota</taxon>
        <taxon>Actinomycetes</taxon>
        <taxon>Mycobacteriales</taxon>
        <taxon>Nocardiaceae</taxon>
        <taxon>Rhodococcus</taxon>
    </lineage>
</organism>
<dbReference type="EMBL" id="BHYM01000050">
    <property type="protein sequence ID" value="GCE42173.1"/>
    <property type="molecule type" value="Genomic_DNA"/>
</dbReference>
<comment type="subcellular location">
    <subcellularLocation>
        <location evidence="1">Cell membrane</location>
        <topology evidence="1">Multi-pass membrane protein</topology>
    </subcellularLocation>
</comment>
<dbReference type="Proteomes" id="UP000287519">
    <property type="component" value="Unassembled WGS sequence"/>
</dbReference>
<evidence type="ECO:0000256" key="4">
    <source>
        <dbReference type="ARBA" id="ARBA00023136"/>
    </source>
</evidence>
<protein>
    <submittedName>
        <fullName evidence="7">Transporter, MFS superfamily</fullName>
    </submittedName>
</protein>
<gene>
    <name evidence="7" type="ORF">Rhow_006112</name>
</gene>
<keyword evidence="4 5" id="KW-0472">Membrane</keyword>